<evidence type="ECO:0000256" key="1">
    <source>
        <dbReference type="SAM" id="MobiDB-lite"/>
    </source>
</evidence>
<organism evidence="2 3">
    <name type="scientific">Trifolium pratense</name>
    <name type="common">Red clover</name>
    <dbReference type="NCBI Taxonomy" id="57577"/>
    <lineage>
        <taxon>Eukaryota</taxon>
        <taxon>Viridiplantae</taxon>
        <taxon>Streptophyta</taxon>
        <taxon>Embryophyta</taxon>
        <taxon>Tracheophyta</taxon>
        <taxon>Spermatophyta</taxon>
        <taxon>Magnoliopsida</taxon>
        <taxon>eudicotyledons</taxon>
        <taxon>Gunneridae</taxon>
        <taxon>Pentapetalae</taxon>
        <taxon>rosids</taxon>
        <taxon>fabids</taxon>
        <taxon>Fabales</taxon>
        <taxon>Fabaceae</taxon>
        <taxon>Papilionoideae</taxon>
        <taxon>50 kb inversion clade</taxon>
        <taxon>NPAAA clade</taxon>
        <taxon>Hologalegina</taxon>
        <taxon>IRL clade</taxon>
        <taxon>Trifolieae</taxon>
        <taxon>Trifolium</taxon>
    </lineage>
</organism>
<name>A0A2K3KIJ0_TRIPR</name>
<feature type="region of interest" description="Disordered" evidence="1">
    <location>
        <begin position="1"/>
        <end position="46"/>
    </location>
</feature>
<protein>
    <submittedName>
        <fullName evidence="2">Uncharacterized protein</fullName>
    </submittedName>
</protein>
<proteinExistence type="predicted"/>
<reference evidence="2 3" key="1">
    <citation type="journal article" date="2014" name="Am. J. Bot.">
        <title>Genome assembly and annotation for red clover (Trifolium pratense; Fabaceae).</title>
        <authorList>
            <person name="Istvanek J."/>
            <person name="Jaros M."/>
            <person name="Krenek A."/>
            <person name="Repkova J."/>
        </authorList>
    </citation>
    <scope>NUCLEOTIDE SEQUENCE [LARGE SCALE GENOMIC DNA]</scope>
    <source>
        <strain evidence="3">cv. Tatra</strain>
        <tissue evidence="2">Young leaves</tissue>
    </source>
</reference>
<reference evidence="2 3" key="2">
    <citation type="journal article" date="2017" name="Front. Plant Sci.">
        <title>Gene Classification and Mining of Molecular Markers Useful in Red Clover (Trifolium pratense) Breeding.</title>
        <authorList>
            <person name="Istvanek J."/>
            <person name="Dluhosova J."/>
            <person name="Dluhos P."/>
            <person name="Patkova L."/>
            <person name="Nedelnik J."/>
            <person name="Repkova J."/>
        </authorList>
    </citation>
    <scope>NUCLEOTIDE SEQUENCE [LARGE SCALE GENOMIC DNA]</scope>
    <source>
        <strain evidence="3">cv. Tatra</strain>
        <tissue evidence="2">Young leaves</tissue>
    </source>
</reference>
<feature type="non-terminal residue" evidence="2">
    <location>
        <position position="1"/>
    </location>
</feature>
<evidence type="ECO:0000313" key="3">
    <source>
        <dbReference type="Proteomes" id="UP000236291"/>
    </source>
</evidence>
<dbReference type="Proteomes" id="UP000236291">
    <property type="component" value="Unassembled WGS sequence"/>
</dbReference>
<dbReference type="EMBL" id="ASHM01188929">
    <property type="protein sequence ID" value="PNX66114.1"/>
    <property type="molecule type" value="Genomic_DNA"/>
</dbReference>
<accession>A0A2K3KIJ0</accession>
<sequence>NDPTSNQGAVIPWPGTSESEEVADAGNKEGGDGVEPNPKRRQVFLC</sequence>
<dbReference type="AlphaFoldDB" id="A0A2K3KIJ0"/>
<gene>
    <name evidence="2" type="ORF">L195_g062903</name>
</gene>
<evidence type="ECO:0000313" key="2">
    <source>
        <dbReference type="EMBL" id="PNX66114.1"/>
    </source>
</evidence>
<comment type="caution">
    <text evidence="2">The sequence shown here is derived from an EMBL/GenBank/DDBJ whole genome shotgun (WGS) entry which is preliminary data.</text>
</comment>